<accession>A0ABC8U898</accession>
<comment type="similarity">
    <text evidence="1">Belongs to the PIGL family.</text>
</comment>
<gene>
    <name evidence="3" type="ORF">ILEXP_LOCUS47898</name>
</gene>
<evidence type="ECO:0000256" key="1">
    <source>
        <dbReference type="ARBA" id="ARBA00006066"/>
    </source>
</evidence>
<reference evidence="3 4" key="1">
    <citation type="submission" date="2024-02" db="EMBL/GenBank/DDBJ databases">
        <authorList>
            <person name="Vignale AGUSTIN F."/>
            <person name="Sosa J E."/>
            <person name="Modenutti C."/>
        </authorList>
    </citation>
    <scope>NUCLEOTIDE SEQUENCE [LARGE SCALE GENOMIC DNA]</scope>
</reference>
<dbReference type="GO" id="GO:0000225">
    <property type="term" value="F:N-acetylglucosaminylphosphatidylinositol deacetylase activity"/>
    <property type="evidence" value="ECO:0007669"/>
    <property type="project" value="UniProtKB-EC"/>
</dbReference>
<dbReference type="PANTHER" id="PTHR12993">
    <property type="entry name" value="N-ACETYLGLUCOSAMINYL-PHOSPHATIDYLINOSITOL DE-N-ACETYLASE-RELATED"/>
    <property type="match status" value="1"/>
</dbReference>
<dbReference type="InterPro" id="IPR003737">
    <property type="entry name" value="GlcNAc_PI_deacetylase-related"/>
</dbReference>
<dbReference type="PANTHER" id="PTHR12993:SF11">
    <property type="entry name" value="N-ACETYLGLUCOSAMINYL-PHOSPHATIDYLINOSITOL DE-N-ACETYLASE"/>
    <property type="match status" value="1"/>
</dbReference>
<proteinExistence type="inferred from homology"/>
<dbReference type="EC" id="3.5.1.89" evidence="2"/>
<sequence>MHVNRNQVAELETPGKLLAQHSFKRPLRHFVKLIQGDIIFTYCAYQPVIQMEWGPLEKKALSGFCNPQGSTPTNKDPGPSRFAVASIIEEEVHTRGIDVVIAFDDYGVSGHCNHCDVNRGVHMFSKTTAYDIHLDFFLVLSRKLLHDTSQRNVEAWELVISKYELDCGFHLAYSSFIWYLWVRERDRGQKETWVSTSILRKYSGPADIWLSILYAMHCPNGQIHCLLNEHPHKSYAAMAQHMSQWLWYVCLLAYAFSCYSNHNKYGKEC</sequence>
<comment type="caution">
    <text evidence="3">The sequence shown here is derived from an EMBL/GenBank/DDBJ whole genome shotgun (WGS) entry which is preliminary data.</text>
</comment>
<evidence type="ECO:0000313" key="4">
    <source>
        <dbReference type="Proteomes" id="UP001642360"/>
    </source>
</evidence>
<evidence type="ECO:0000256" key="2">
    <source>
        <dbReference type="ARBA" id="ARBA00012176"/>
    </source>
</evidence>
<name>A0ABC8U898_9AQUA</name>
<keyword evidence="4" id="KW-1185">Reference proteome</keyword>
<dbReference type="AlphaFoldDB" id="A0ABC8U898"/>
<dbReference type="Proteomes" id="UP001642360">
    <property type="component" value="Unassembled WGS sequence"/>
</dbReference>
<dbReference type="SUPFAM" id="SSF102588">
    <property type="entry name" value="LmbE-like"/>
    <property type="match status" value="1"/>
</dbReference>
<dbReference type="EMBL" id="CAUOFW020007202">
    <property type="protein sequence ID" value="CAK9177981.1"/>
    <property type="molecule type" value="Genomic_DNA"/>
</dbReference>
<organism evidence="3 4">
    <name type="scientific">Ilex paraguariensis</name>
    <name type="common">yerba mate</name>
    <dbReference type="NCBI Taxonomy" id="185542"/>
    <lineage>
        <taxon>Eukaryota</taxon>
        <taxon>Viridiplantae</taxon>
        <taxon>Streptophyta</taxon>
        <taxon>Embryophyta</taxon>
        <taxon>Tracheophyta</taxon>
        <taxon>Spermatophyta</taxon>
        <taxon>Magnoliopsida</taxon>
        <taxon>eudicotyledons</taxon>
        <taxon>Gunneridae</taxon>
        <taxon>Pentapetalae</taxon>
        <taxon>asterids</taxon>
        <taxon>campanulids</taxon>
        <taxon>Aquifoliales</taxon>
        <taxon>Aquifoliaceae</taxon>
        <taxon>Ilex</taxon>
    </lineage>
</organism>
<protein>
    <recommendedName>
        <fullName evidence="2">N-acetylglucosaminylphosphatidylinositol deacetylase</fullName>
        <ecNumber evidence="2">3.5.1.89</ecNumber>
    </recommendedName>
</protein>
<evidence type="ECO:0000313" key="3">
    <source>
        <dbReference type="EMBL" id="CAK9177981.1"/>
    </source>
</evidence>
<dbReference type="InterPro" id="IPR024078">
    <property type="entry name" value="LmbE-like_dom_sf"/>
</dbReference>